<dbReference type="AlphaFoldDB" id="A0A239FHX6"/>
<dbReference type="GO" id="GO:0003677">
    <property type="term" value="F:DNA binding"/>
    <property type="evidence" value="ECO:0007669"/>
    <property type="project" value="UniProtKB-KW"/>
</dbReference>
<protein>
    <submittedName>
        <fullName evidence="2">Predicted DNA-binding protein, contains Ribbon-helix-helix (RHH) domain</fullName>
    </submittedName>
</protein>
<gene>
    <name evidence="2" type="ORF">SAMN05444352_11066</name>
</gene>
<dbReference type="EMBL" id="FZOL01000010">
    <property type="protein sequence ID" value="SNS56128.1"/>
    <property type="molecule type" value="Genomic_DNA"/>
</dbReference>
<dbReference type="InterPro" id="IPR027373">
    <property type="entry name" value="RHH_dom"/>
</dbReference>
<dbReference type="Pfam" id="PF13467">
    <property type="entry name" value="RHH_4"/>
    <property type="match status" value="1"/>
</dbReference>
<name>A0A239FHX6_9PSED</name>
<proteinExistence type="predicted"/>
<evidence type="ECO:0000259" key="1">
    <source>
        <dbReference type="Pfam" id="PF13467"/>
    </source>
</evidence>
<accession>A0A239FHX6</accession>
<dbReference type="InterPro" id="IPR038268">
    <property type="entry name" value="RHH_sf"/>
</dbReference>
<feature type="domain" description="Ribbon-helix-helix" evidence="1">
    <location>
        <begin position="36"/>
        <end position="99"/>
    </location>
</feature>
<dbReference type="Proteomes" id="UP000198407">
    <property type="component" value="Unassembled WGS sequence"/>
</dbReference>
<sequence length="126" mass="14097">MSRPLNRSVPKVGDPRTIDIDPFESDFNMKLAQPLSRSVRLNGFATCLRLENIYWAVLERIAQANGCTVNSVLSHVDREVHLRHGGVKNFSGLVRVICVVFLMNGGAQGNEEPDDAQQTAFTDNRW</sequence>
<evidence type="ECO:0000313" key="3">
    <source>
        <dbReference type="Proteomes" id="UP000198407"/>
    </source>
</evidence>
<reference evidence="3" key="1">
    <citation type="submission" date="2017-06" db="EMBL/GenBank/DDBJ databases">
        <authorList>
            <person name="Varghese N."/>
            <person name="Submissions S."/>
        </authorList>
    </citation>
    <scope>NUCLEOTIDE SEQUENCE [LARGE SCALE GENOMIC DNA]</scope>
    <source>
        <strain evidence="3">DSM 22348</strain>
    </source>
</reference>
<keyword evidence="2" id="KW-0238">DNA-binding</keyword>
<dbReference type="STRING" id="1215104.GCA_000730585_04487"/>
<keyword evidence="3" id="KW-1185">Reference proteome</keyword>
<organism evidence="2 3">
    <name type="scientific">Pseudomonas japonica</name>
    <dbReference type="NCBI Taxonomy" id="256466"/>
    <lineage>
        <taxon>Bacteria</taxon>
        <taxon>Pseudomonadati</taxon>
        <taxon>Pseudomonadota</taxon>
        <taxon>Gammaproteobacteria</taxon>
        <taxon>Pseudomonadales</taxon>
        <taxon>Pseudomonadaceae</taxon>
        <taxon>Pseudomonas</taxon>
    </lineage>
</organism>
<dbReference type="RefSeq" id="WP_042121813.1">
    <property type="nucleotide sequence ID" value="NZ_FZOL01000010.1"/>
</dbReference>
<evidence type="ECO:0000313" key="2">
    <source>
        <dbReference type="EMBL" id="SNS56128.1"/>
    </source>
</evidence>
<dbReference type="OrthoDB" id="5458732at2"/>
<dbReference type="Gene3D" id="1.10.3990.20">
    <property type="entry name" value="protein bp1543"/>
    <property type="match status" value="1"/>
</dbReference>